<dbReference type="EMBL" id="GGEC01040230">
    <property type="protein sequence ID" value="MBX20714.1"/>
    <property type="molecule type" value="Transcribed_RNA"/>
</dbReference>
<organism evidence="1">
    <name type="scientific">Rhizophora mucronata</name>
    <name type="common">Asiatic mangrove</name>
    <dbReference type="NCBI Taxonomy" id="61149"/>
    <lineage>
        <taxon>Eukaryota</taxon>
        <taxon>Viridiplantae</taxon>
        <taxon>Streptophyta</taxon>
        <taxon>Embryophyta</taxon>
        <taxon>Tracheophyta</taxon>
        <taxon>Spermatophyta</taxon>
        <taxon>Magnoliopsida</taxon>
        <taxon>eudicotyledons</taxon>
        <taxon>Gunneridae</taxon>
        <taxon>Pentapetalae</taxon>
        <taxon>rosids</taxon>
        <taxon>fabids</taxon>
        <taxon>Malpighiales</taxon>
        <taxon>Rhizophoraceae</taxon>
        <taxon>Rhizophora</taxon>
    </lineage>
</organism>
<name>A0A2P2LRY7_RHIMU</name>
<evidence type="ECO:0000313" key="1">
    <source>
        <dbReference type="EMBL" id="MBX20714.1"/>
    </source>
</evidence>
<sequence length="81" mass="9575">MFSFSRTGDLTGFIIFVWTVDLFELSGAIRFQVEFLEPFEFDYEMRTLQLVEICNEAYSCLDSIQKFQTIYELLRAGCIFM</sequence>
<accession>A0A2P2LRY7</accession>
<dbReference type="AlphaFoldDB" id="A0A2P2LRY7"/>
<proteinExistence type="predicted"/>
<protein>
    <submittedName>
        <fullName evidence="1">V-type proton ATPase subunit a</fullName>
    </submittedName>
</protein>
<reference evidence="1" key="1">
    <citation type="submission" date="2018-02" db="EMBL/GenBank/DDBJ databases">
        <title>Rhizophora mucronata_Transcriptome.</title>
        <authorList>
            <person name="Meera S.P."/>
            <person name="Sreeshan A."/>
            <person name="Augustine A."/>
        </authorList>
    </citation>
    <scope>NUCLEOTIDE SEQUENCE</scope>
    <source>
        <tissue evidence="1">Leaf</tissue>
    </source>
</reference>